<keyword evidence="1" id="KW-1133">Transmembrane helix</keyword>
<accession>A0A1F4RF88</accession>
<dbReference type="AlphaFoldDB" id="A0A1F4RF88"/>
<feature type="transmembrane region" description="Helical" evidence="1">
    <location>
        <begin position="32"/>
        <end position="56"/>
    </location>
</feature>
<name>A0A1F4RF88_UNCSA</name>
<evidence type="ECO:0000313" key="3">
    <source>
        <dbReference type="Proteomes" id="UP000176938"/>
    </source>
</evidence>
<evidence type="ECO:0008006" key="4">
    <source>
        <dbReference type="Google" id="ProtNLM"/>
    </source>
</evidence>
<protein>
    <recommendedName>
        <fullName evidence="4">Yip1 domain-containing protein</fullName>
    </recommendedName>
</protein>
<sequence length="227" mass="25788">MAQYFKTWWTIIFRPIYFYAKLKEESWQDDSLTFLLSTSWILGFVATLIVFVIQYVPIGGTLVEGIAGFKFILILPVLFALAFVFFLITFLILGGAFTCAFFVLFYSTATTLNQIYSLLGGKGSLNRMIQSVFYSSAVSLVALLILFLMVLTRYAGMDFMLFRYGYNFLYFSMLLYIYGLLAVAGRLNYKISKAKSFLGAIAPIIVLLIFGLIFDKIALPKLQSWIT</sequence>
<feature type="transmembrane region" description="Helical" evidence="1">
    <location>
        <begin position="196"/>
        <end position="214"/>
    </location>
</feature>
<feature type="transmembrane region" description="Helical" evidence="1">
    <location>
        <begin position="68"/>
        <end position="94"/>
    </location>
</feature>
<reference evidence="2 3" key="1">
    <citation type="journal article" date="2016" name="Nat. Commun.">
        <title>Thousands of microbial genomes shed light on interconnected biogeochemical processes in an aquifer system.</title>
        <authorList>
            <person name="Anantharaman K."/>
            <person name="Brown C.T."/>
            <person name="Hug L.A."/>
            <person name="Sharon I."/>
            <person name="Castelle C.J."/>
            <person name="Probst A.J."/>
            <person name="Thomas B.C."/>
            <person name="Singh A."/>
            <person name="Wilkins M.J."/>
            <person name="Karaoz U."/>
            <person name="Brodie E.L."/>
            <person name="Williams K.H."/>
            <person name="Hubbard S.S."/>
            <person name="Banfield J.F."/>
        </authorList>
    </citation>
    <scope>NUCLEOTIDE SEQUENCE [LARGE SCALE GENOMIC DNA]</scope>
</reference>
<comment type="caution">
    <text evidence="2">The sequence shown here is derived from an EMBL/GenBank/DDBJ whole genome shotgun (WGS) entry which is preliminary data.</text>
</comment>
<gene>
    <name evidence="2" type="ORF">A3H38_00585</name>
</gene>
<organism evidence="2 3">
    <name type="scientific">candidate division WOR-1 bacterium RIFCSPLOWO2_02_FULL_46_20</name>
    <dbReference type="NCBI Taxonomy" id="1802567"/>
    <lineage>
        <taxon>Bacteria</taxon>
        <taxon>Bacillati</taxon>
        <taxon>Saganbacteria</taxon>
    </lineage>
</organism>
<proteinExistence type="predicted"/>
<evidence type="ECO:0000313" key="2">
    <source>
        <dbReference type="EMBL" id="OGC06786.1"/>
    </source>
</evidence>
<feature type="transmembrane region" description="Helical" evidence="1">
    <location>
        <begin position="131"/>
        <end position="152"/>
    </location>
</feature>
<feature type="transmembrane region" description="Helical" evidence="1">
    <location>
        <begin position="100"/>
        <end position="119"/>
    </location>
</feature>
<keyword evidence="1" id="KW-0472">Membrane</keyword>
<feature type="transmembrane region" description="Helical" evidence="1">
    <location>
        <begin position="164"/>
        <end position="184"/>
    </location>
</feature>
<dbReference type="EMBL" id="METP01000015">
    <property type="protein sequence ID" value="OGC06786.1"/>
    <property type="molecule type" value="Genomic_DNA"/>
</dbReference>
<dbReference type="Proteomes" id="UP000176938">
    <property type="component" value="Unassembled WGS sequence"/>
</dbReference>
<evidence type="ECO:0000256" key="1">
    <source>
        <dbReference type="SAM" id="Phobius"/>
    </source>
</evidence>
<keyword evidence="1" id="KW-0812">Transmembrane</keyword>